<comment type="caution">
    <text evidence="2">The sequence shown here is derived from an EMBL/GenBank/DDBJ whole genome shotgun (WGS) entry which is preliminary data.</text>
</comment>
<sequence>MLVGMDASAAWLVLGTVLGVLLSATVVAGVLAYRWAVPPAAPEPGAAAPRVDDLADFLEHPPGTRTEPPAPADWAMLAAPPPAPAAPPPATADGRGRTYLQLAALSLTALTLVGVAAAVAAATGTGGAASPAPAGPGADPDTPALEGELRAAGIVLEQRAVGVTATYPEIRLRDDGGSTHLELRLPTWNCFTASAPADPAAAGCVRSVVEHAELSTPELVVEREGERLRLHGRAATELRPFGTPPEPSGHAYEFEVTVTPRNDAGGPVTGEVRIGTNTAPLVQELSELDAD</sequence>
<evidence type="ECO:0000313" key="2">
    <source>
        <dbReference type="EMBL" id="RZU33014.1"/>
    </source>
</evidence>
<dbReference type="AlphaFoldDB" id="A0A4Q7Y919"/>
<gene>
    <name evidence="2" type="ORF">BKA19_2729</name>
</gene>
<feature type="region of interest" description="Disordered" evidence="1">
    <location>
        <begin position="125"/>
        <end position="145"/>
    </location>
</feature>
<proteinExistence type="predicted"/>
<keyword evidence="3" id="KW-1185">Reference proteome</keyword>
<accession>A0A4Q7Y919</accession>
<dbReference type="Proteomes" id="UP000292507">
    <property type="component" value="Unassembled WGS sequence"/>
</dbReference>
<dbReference type="EMBL" id="SHKV01000001">
    <property type="protein sequence ID" value="RZU33014.1"/>
    <property type="molecule type" value="Genomic_DNA"/>
</dbReference>
<evidence type="ECO:0000313" key="3">
    <source>
        <dbReference type="Proteomes" id="UP000292507"/>
    </source>
</evidence>
<protein>
    <submittedName>
        <fullName evidence="2">Uncharacterized protein</fullName>
    </submittedName>
</protein>
<reference evidence="2 3" key="1">
    <citation type="submission" date="2019-02" db="EMBL/GenBank/DDBJ databases">
        <title>Sequencing the genomes of 1000 actinobacteria strains.</title>
        <authorList>
            <person name="Klenk H.-P."/>
        </authorList>
    </citation>
    <scope>NUCLEOTIDE SEQUENCE [LARGE SCALE GENOMIC DNA]</scope>
    <source>
        <strain evidence="2 3">DSM 44509</strain>
    </source>
</reference>
<evidence type="ECO:0000256" key="1">
    <source>
        <dbReference type="SAM" id="MobiDB-lite"/>
    </source>
</evidence>
<name>A0A4Q7Y919_9ACTN</name>
<organism evidence="2 3">
    <name type="scientific">Blastococcus saxobsidens</name>
    <dbReference type="NCBI Taxonomy" id="138336"/>
    <lineage>
        <taxon>Bacteria</taxon>
        <taxon>Bacillati</taxon>
        <taxon>Actinomycetota</taxon>
        <taxon>Actinomycetes</taxon>
        <taxon>Geodermatophilales</taxon>
        <taxon>Geodermatophilaceae</taxon>
        <taxon>Blastococcus</taxon>
    </lineage>
</organism>